<feature type="region of interest" description="Disordered" evidence="1">
    <location>
        <begin position="92"/>
        <end position="155"/>
    </location>
</feature>
<sequence>MDEKQLAISIILFFFVSFFPPISDNVEDFLRTHNISGLLQKISLSQLSLSDRPLETRQSLMSQTSDTSLGILNLDSMQDISAGIDNYDITERDQSATGVHNDSEKDSRNSTSEKGRKDAMNQILKASKRNYLSSDTPGPRGQGLGEGQRLTNSFGKMSEKSLYGESRKDWSCSEHIVGDGNVRTVSDPGMPQGNSFSLESQTRRREGSTNEVHQVLRTEPQVDQESSIRFQEEEERDAELTPSSAIDSSEGGRDFKTGRGWSDRGLIMSGIGEPKIDRRGISSSDSNSNIMEGRDAVFVHKPNDAPVSQGLMSLNHEEEEEEHEIDRVSIQAGLDQLDAMFFNPSPSSKSQRSGSGDGEESHCSSVQQSPRISQQGRDWPPSPLAAQHIRTESQLSATSIDFGEVGDQGNFLQDACEAAADESEIDTEDEIEAARKESRQERETVMEDIVRPGIEGGSSGEEDPSPSASNLEPRPSAEGVVAVSPVPGDGGGGGDGMSDQESDSGASIGERSPVRNGVSGSGRSLDADQDGLDGDLSGDRDIEGRTRSQPVGDGIMDHAVASGRQESLFPHPASTKPASQDDPSLINSQFLLPSHTSLDGLVEESGVEWSQHGDSLVFSQGSSHPSQPTDRGLPGGLTTSHSREFERTLTPGASTGDDSFPLRGCSLGSFGAFPTGGYTDVGSSQAVSFGEDFSLLQAEGGSGSDGSSRGSSGETSGRGNNRRSVTGESDSVVMTSQANQVVYLDAEGQGVTDLAFRTSLPILHKLGAVNPFDSFDNKDEVEQDVMNSIDFGVDINEEFLPPDASDWSIGNVSHVTVNNDITGTEDFCRISLGTFFGKRTGALGSLSGSADTQRPTFGIDDVVSPPAREPVALVSEHSSKAEGSDQEAFSPHHRLDGEGGDSKGDLGGGAGGTETPPLNLSDIAGIIGQISSKSNSEEILQKIIALSNKRSSMRQGKDGDDQGKPDGRKQGVALKEKKLLGDDNSSSQQRRNRSSAHGSRRRPRDGREEQKQGGRERQLLKGSVLNFDETKRDNRESSVFDGDTNSRYSGVSSGKTGSGKTDECNGDVRKMPQKRTAVATGVSNTRVSSIETQDRDNSRVGFVRTTGTTSVREEENDTEINHQTGTLNKSQNGSHLSQNLEEAEQLQRVGIDRVNTPASVGITEEPQGTSFRESVIAPNQEDEGNSWATSSSIRRSSMLSPRGFFKASTNVEREILCLSPRRFEVNERRSSAEDEEEEISPIIGTGIELEGKRHLSRHFDHPSTLLREESEPDGEPNSSEVGTVGVYLPSLRPQSHKPGGPSPPPPASPTYNQDHLLGSSKGGHGGDLSSQECTTSSSLSSEEEAGQVSPSPPPLPATVSSSNAQPERHIKEVPSSTLPQQMSLDKRQMGSLQTRLEIDGEEAVEESPLPVASAATVKANSHLRPLANVASHGRDLSSGMGHYESVNTHASAALPSTLTSQSLMDAHLANQIVNSRPGSSLSGDLMDPRLSVQSLDSYGTSLSGHSASSQYGPGLSSHKFLGDTFSNLGRRPLSSQSSSASQELQSGLLQGNPYHDHLRHTQPGLPYQGYWHHGSLTEGIAHPSFSRGHTPHPSYLADGHIAMSSQPHSFPESQQQAPIMSVGALPGSLRHSSLPYGATHLGTTGVVLPSGTEPQYSQFRGPVTTFGSGLHLECRSNSMVDGSLPPEYQRGPMPSCLDLPAHVRFKGVCCVGIASHTSLPLRNTSNRWLHCFMDIVQVTANGEEDNHLSTRNRTDQDNIRPKASGIYTALLHVGSSTVVPDGDRNDTPHVPPQVVSLQALAESPCVEVLEDKDVFFGEMVHQSCRSKSLHIINRGRCTVPVRLLVTTSNSSSFSCFSVSTGEKRSDAVTSTFQRGTHKTSITPVHIRLKGRPGSDSDDDLATATTVWVHFKAPPRRKETDNSKDADNFSAQLDIEMDVPERILSLHSVNLRAVVGTANLHIPRKMHMLNFSTTVGNKDRRKLPLRNSGNIRLDIKFAISRAEELFSVHPEFLQLKPEEETSVEITYAPKEAPSAVESLLTMKVEGDGPQYEVVMRGEGTVEEKKSSSKDNPCLFSNKQFLSWGGVALGRALQQKIVLRNSSSSMPLKLKLSITGGPDFQLQSSFGSQLQLSDSKSLILKPEEDLPVNILFAPTMVASSQGLLIMKPVGGCSKYTVPLSGYGGVSSLSVDDLQAVGETSVLAVGNVNVGQRKVFALKVSNNGDRAAFVKVLCFSDLKAKVKLPKTHLSVEPHEFVIPAKSVEKLSVVYQPTERDAALCYCQSSMVAAVGFFSGDEIMRRQYQKALKFGQAQDFQMSADNPLKGVLFDKTFLKEKDEKSESCLPTRPNDIHLFYQCVSRVMVAVVGDASTGTQEAGVVNGILGNTQTPLNGDIIGSGVMNRSDLGSVSPPVRGTRANYRTPSAGHQQTPTSRFSSNGPSGPWSLHPDHLILTWTPGSKHSQGTARIHFCNLSERKLRPYPNHHPSEWNGQPMEQKVLLVSANPSIQSKGVILPWSGTIYVSCDNQEKEIKVQIREDLALDTSIFPTSSKQLQSLSTEPSTPAAQRRPLPTATVSPKELKVRSKVISCEDAHVGQKSEFIFEFENTKPYPMKWNLSSFAPAYLKQADGTVCRTTYSAFRFESTSGEMTPGQKMQLSLHFMPREEGDYSQFWDLESSSTQNLVSHKTRIELSGHGLPKKRTSQNVDNYSRTFPKQNLYDQALAKQLSKSQPLDLTKVSKSVSSNNPIGLSKTTAMPAGKGQSSRHNSKKSSIVISESAKFDRCEVNQSQTVTVRLKNCSMSPQTVKFVSPRQPFSITHHEHVIKPRHYLKLPVTFHPKTKGHLNLSFHQTNFRRIWWFD</sequence>
<feature type="region of interest" description="Disordered" evidence="1">
    <location>
        <begin position="1263"/>
        <end position="1390"/>
    </location>
</feature>
<feature type="domain" description="Cep192-like" evidence="6">
    <location>
        <begin position="2770"/>
        <end position="2840"/>
    </location>
</feature>
<dbReference type="InterPro" id="IPR054085">
    <property type="entry name" value="Cep192-like_D1"/>
</dbReference>
<reference evidence="11 12" key="1">
    <citation type="journal article" date="2017" name="PLoS Biol.">
        <title>The sea cucumber genome provides insights into morphological evolution and visceral regeneration.</title>
        <authorList>
            <person name="Zhang X."/>
            <person name="Sun L."/>
            <person name="Yuan J."/>
            <person name="Sun Y."/>
            <person name="Gao Y."/>
            <person name="Zhang L."/>
            <person name="Li S."/>
            <person name="Dai H."/>
            <person name="Hamel J.F."/>
            <person name="Liu C."/>
            <person name="Yu Y."/>
            <person name="Liu S."/>
            <person name="Lin W."/>
            <person name="Guo K."/>
            <person name="Jin S."/>
            <person name="Xu P."/>
            <person name="Storey K.B."/>
            <person name="Huan P."/>
            <person name="Zhang T."/>
            <person name="Zhou Y."/>
            <person name="Zhang J."/>
            <person name="Lin C."/>
            <person name="Li X."/>
            <person name="Xing L."/>
            <person name="Huo D."/>
            <person name="Sun M."/>
            <person name="Wang L."/>
            <person name="Mercier A."/>
            <person name="Li F."/>
            <person name="Yang H."/>
            <person name="Xiang J."/>
        </authorList>
    </citation>
    <scope>NUCLEOTIDE SEQUENCE [LARGE SCALE GENOMIC DNA]</scope>
    <source>
        <strain evidence="11">Shaxun</strain>
        <tissue evidence="11">Muscle</tissue>
    </source>
</reference>
<dbReference type="PANTHER" id="PTHR16029">
    <property type="entry name" value="CENTROSOMAL PROTEIN OF 192 KDA"/>
    <property type="match status" value="1"/>
</dbReference>
<dbReference type="GO" id="GO:0051298">
    <property type="term" value="P:centrosome duplication"/>
    <property type="evidence" value="ECO:0007669"/>
    <property type="project" value="InterPro"/>
</dbReference>
<dbReference type="Pfam" id="PF22060">
    <property type="entry name" value="Cep192_D1"/>
    <property type="match status" value="1"/>
</dbReference>
<dbReference type="Pfam" id="PF22067">
    <property type="entry name" value="Cep192_D3"/>
    <property type="match status" value="1"/>
</dbReference>
<comment type="caution">
    <text evidence="11">The sequence shown here is derived from an EMBL/GenBank/DDBJ whole genome shotgun (WGS) entry which is preliminary data.</text>
</comment>
<dbReference type="EMBL" id="MRZV01000294">
    <property type="protein sequence ID" value="PIK53274.1"/>
    <property type="molecule type" value="Genomic_DNA"/>
</dbReference>
<feature type="domain" description="Cep192-like" evidence="7">
    <location>
        <begin position="1960"/>
        <end position="2057"/>
    </location>
</feature>
<evidence type="ECO:0000259" key="7">
    <source>
        <dbReference type="Pfam" id="PF22067"/>
    </source>
</evidence>
<evidence type="ECO:0000259" key="10">
    <source>
        <dbReference type="Pfam" id="PF22076"/>
    </source>
</evidence>
<name>A0A2G8KZ28_STIJA</name>
<keyword evidence="2" id="KW-0732">Signal</keyword>
<dbReference type="InterPro" id="IPR054091">
    <property type="entry name" value="Cep192-like_D5"/>
</dbReference>
<feature type="domain" description="Cep192-like" evidence="10">
    <location>
        <begin position="2439"/>
        <end position="2532"/>
    </location>
</feature>
<feature type="compositionally biased region" description="Polar residues" evidence="1">
    <location>
        <begin position="2733"/>
        <end position="2749"/>
    </location>
</feature>
<dbReference type="GO" id="GO:0005814">
    <property type="term" value="C:centriole"/>
    <property type="evidence" value="ECO:0007669"/>
    <property type="project" value="TreeGrafter"/>
</dbReference>
<dbReference type="Pfam" id="PF22065">
    <property type="entry name" value="Cep192_D7"/>
    <property type="match status" value="1"/>
</dbReference>
<feature type="compositionally biased region" description="Polar residues" evidence="1">
    <location>
        <begin position="1081"/>
        <end position="1091"/>
    </location>
</feature>
<feature type="compositionally biased region" description="Acidic residues" evidence="1">
    <location>
        <begin position="419"/>
        <end position="431"/>
    </location>
</feature>
<dbReference type="InterPro" id="IPR054089">
    <property type="entry name" value="Cep192-like_D3"/>
</dbReference>
<evidence type="ECO:0000256" key="2">
    <source>
        <dbReference type="SAM" id="SignalP"/>
    </source>
</evidence>
<feature type="domain" description="Cep192-like" evidence="3">
    <location>
        <begin position="1698"/>
        <end position="1801"/>
    </location>
</feature>
<feature type="domain" description="Cep192/Spd-2-like" evidence="8">
    <location>
        <begin position="2071"/>
        <end position="2182"/>
    </location>
</feature>
<feature type="region of interest" description="Disordered" evidence="1">
    <location>
        <begin position="2416"/>
        <end position="2437"/>
    </location>
</feature>
<dbReference type="GO" id="GO:0071539">
    <property type="term" value="P:protein localization to centrosome"/>
    <property type="evidence" value="ECO:0007669"/>
    <property type="project" value="InterPro"/>
</dbReference>
<feature type="compositionally biased region" description="Polar residues" evidence="1">
    <location>
        <begin position="576"/>
        <end position="588"/>
    </location>
</feature>
<dbReference type="InterPro" id="IPR054092">
    <property type="entry name" value="Cep192-like_D6"/>
</dbReference>
<dbReference type="Pfam" id="PF22064">
    <property type="entry name" value="Cep192_D2"/>
    <property type="match status" value="1"/>
</dbReference>
<feature type="compositionally biased region" description="Low complexity" evidence="1">
    <location>
        <begin position="1327"/>
        <end position="1340"/>
    </location>
</feature>
<feature type="compositionally biased region" description="Basic and acidic residues" evidence="1">
    <location>
        <begin position="101"/>
        <end position="119"/>
    </location>
</feature>
<feature type="compositionally biased region" description="Basic and acidic residues" evidence="1">
    <location>
        <begin position="955"/>
        <end position="981"/>
    </location>
</feature>
<feature type="region of interest" description="Disordered" evidence="1">
    <location>
        <begin position="2733"/>
        <end position="2766"/>
    </location>
</feature>
<organism evidence="11 12">
    <name type="scientific">Stichopus japonicus</name>
    <name type="common">Sea cucumber</name>
    <dbReference type="NCBI Taxonomy" id="307972"/>
    <lineage>
        <taxon>Eukaryota</taxon>
        <taxon>Metazoa</taxon>
        <taxon>Echinodermata</taxon>
        <taxon>Eleutherozoa</taxon>
        <taxon>Echinozoa</taxon>
        <taxon>Holothuroidea</taxon>
        <taxon>Aspidochirotacea</taxon>
        <taxon>Aspidochirotida</taxon>
        <taxon>Stichopodidae</taxon>
        <taxon>Apostichopus</taxon>
    </lineage>
</organism>
<dbReference type="Pfam" id="PF22073">
    <property type="entry name" value="Cep192_D4"/>
    <property type="match status" value="1"/>
</dbReference>
<feature type="chain" id="PRO_5013815874" description="Centrosomal protein" evidence="2">
    <location>
        <begin position="25"/>
        <end position="2855"/>
    </location>
</feature>
<feature type="compositionally biased region" description="Low complexity" evidence="1">
    <location>
        <begin position="1049"/>
        <end position="1059"/>
    </location>
</feature>
<feature type="compositionally biased region" description="Polar residues" evidence="1">
    <location>
        <begin position="846"/>
        <end position="855"/>
    </location>
</feature>
<dbReference type="Pfam" id="PF22076">
    <property type="entry name" value="Cep192_D6"/>
    <property type="match status" value="1"/>
</dbReference>
<protein>
    <recommendedName>
        <fullName evidence="13">Centrosomal protein</fullName>
    </recommendedName>
</protein>
<feature type="domain" description="Cep192-like" evidence="5">
    <location>
        <begin position="2573"/>
        <end position="2691"/>
    </location>
</feature>
<dbReference type="InterPro" id="IPR054090">
    <property type="entry name" value="Cep192_Spd-2-like_dom"/>
</dbReference>
<evidence type="ECO:0008006" key="13">
    <source>
        <dbReference type="Google" id="ProtNLM"/>
    </source>
</evidence>
<feature type="region of interest" description="Disordered" evidence="1">
    <location>
        <begin position="612"/>
        <end position="643"/>
    </location>
</feature>
<feature type="compositionally biased region" description="Basic and acidic residues" evidence="1">
    <location>
        <begin position="537"/>
        <end position="546"/>
    </location>
</feature>
<dbReference type="OrthoDB" id="67059at2759"/>
<feature type="compositionally biased region" description="Basic and acidic residues" evidence="1">
    <location>
        <begin position="1005"/>
        <end position="1019"/>
    </location>
</feature>
<feature type="compositionally biased region" description="Basic and acidic residues" evidence="1">
    <location>
        <begin position="432"/>
        <end position="450"/>
    </location>
</feature>
<evidence type="ECO:0000259" key="6">
    <source>
        <dbReference type="Pfam" id="PF22066"/>
    </source>
</evidence>
<feature type="compositionally biased region" description="Polar residues" evidence="1">
    <location>
        <begin position="2547"/>
        <end position="2560"/>
    </location>
</feature>
<dbReference type="InterPro" id="IPR054088">
    <property type="entry name" value="Cep192-like_D8"/>
</dbReference>
<feature type="compositionally biased region" description="Basic and acidic residues" evidence="1">
    <location>
        <begin position="1060"/>
        <end position="1070"/>
    </location>
</feature>
<feature type="compositionally biased region" description="Basic residues" evidence="1">
    <location>
        <begin position="990"/>
        <end position="1004"/>
    </location>
</feature>
<feature type="compositionally biased region" description="Polar residues" evidence="1">
    <location>
        <begin position="617"/>
        <end position="629"/>
    </location>
</feature>
<accession>A0A2G8KZ28</accession>
<evidence type="ECO:0000259" key="4">
    <source>
        <dbReference type="Pfam" id="PF22064"/>
    </source>
</evidence>
<feature type="domain" description="Cep192-like" evidence="9">
    <location>
        <begin position="2190"/>
        <end position="2364"/>
    </location>
</feature>
<dbReference type="Pfam" id="PF22066">
    <property type="entry name" value="Cep192_D8"/>
    <property type="match status" value="1"/>
</dbReference>
<evidence type="ECO:0000313" key="12">
    <source>
        <dbReference type="Proteomes" id="UP000230750"/>
    </source>
</evidence>
<feature type="signal peptide" evidence="2">
    <location>
        <begin position="1"/>
        <end position="24"/>
    </location>
</feature>
<feature type="region of interest" description="Disordered" evidence="1">
    <location>
        <begin position="1225"/>
        <end position="1245"/>
    </location>
</feature>
<feature type="domain" description="Cep192-like" evidence="4">
    <location>
        <begin position="1804"/>
        <end position="1957"/>
    </location>
</feature>
<dbReference type="GO" id="GO:0090307">
    <property type="term" value="P:mitotic spindle assembly"/>
    <property type="evidence" value="ECO:0007669"/>
    <property type="project" value="TreeGrafter"/>
</dbReference>
<feature type="compositionally biased region" description="Low complexity" evidence="1">
    <location>
        <begin position="345"/>
        <end position="354"/>
    </location>
</feature>
<feature type="region of interest" description="Disordered" evidence="1">
    <location>
        <begin position="845"/>
        <end position="919"/>
    </location>
</feature>
<dbReference type="PANTHER" id="PTHR16029:SF11">
    <property type="entry name" value="CENTROSOMAL PROTEIN OF 192 KDA"/>
    <property type="match status" value="1"/>
</dbReference>
<feature type="compositionally biased region" description="Low complexity" evidence="1">
    <location>
        <begin position="705"/>
        <end position="724"/>
    </location>
</feature>
<feature type="compositionally biased region" description="Polar residues" evidence="1">
    <location>
        <begin position="1374"/>
        <end position="1383"/>
    </location>
</feature>
<dbReference type="InterPro" id="IPR039103">
    <property type="entry name" value="Spd-2/CEP192"/>
</dbReference>
<evidence type="ECO:0000259" key="9">
    <source>
        <dbReference type="Pfam" id="PF22074"/>
    </source>
</evidence>
<gene>
    <name evidence="11" type="ORF">BSL78_09848</name>
</gene>
<dbReference type="GO" id="GO:0000242">
    <property type="term" value="C:pericentriolar material"/>
    <property type="evidence" value="ECO:0007669"/>
    <property type="project" value="TreeGrafter"/>
</dbReference>
<dbReference type="GO" id="GO:0019901">
    <property type="term" value="F:protein kinase binding"/>
    <property type="evidence" value="ECO:0007669"/>
    <property type="project" value="TreeGrafter"/>
</dbReference>
<dbReference type="InterPro" id="IPR054087">
    <property type="entry name" value="Cep192-like_D7"/>
</dbReference>
<feature type="compositionally biased region" description="Polar residues" evidence="1">
    <location>
        <begin position="1121"/>
        <end position="1140"/>
    </location>
</feature>
<feature type="region of interest" description="Disordered" evidence="1">
    <location>
        <begin position="950"/>
        <end position="1144"/>
    </location>
</feature>
<evidence type="ECO:0000259" key="5">
    <source>
        <dbReference type="Pfam" id="PF22065"/>
    </source>
</evidence>
<dbReference type="Proteomes" id="UP000230750">
    <property type="component" value="Unassembled WGS sequence"/>
</dbReference>
<feature type="compositionally biased region" description="Polar residues" evidence="1">
    <location>
        <begin position="2416"/>
        <end position="2436"/>
    </location>
</feature>
<evidence type="ECO:0000259" key="3">
    <source>
        <dbReference type="Pfam" id="PF22060"/>
    </source>
</evidence>
<dbReference type="InterPro" id="IPR054086">
    <property type="entry name" value="Cep192-like_D2"/>
</dbReference>
<dbReference type="STRING" id="307972.A0A2G8KZ28"/>
<feature type="compositionally biased region" description="Basic and acidic residues" evidence="1">
    <location>
        <begin position="893"/>
        <end position="904"/>
    </location>
</feature>
<feature type="compositionally biased region" description="Polar residues" evidence="1">
    <location>
        <begin position="363"/>
        <end position="376"/>
    </location>
</feature>
<feature type="region of interest" description="Disordered" evidence="1">
    <location>
        <begin position="697"/>
        <end position="731"/>
    </location>
</feature>
<feature type="compositionally biased region" description="Polar residues" evidence="1">
    <location>
        <begin position="2756"/>
        <end position="2766"/>
    </location>
</feature>
<dbReference type="Pfam" id="PF22074">
    <property type="entry name" value="Cep192_D5"/>
    <property type="match status" value="1"/>
</dbReference>
<feature type="region of interest" description="Disordered" evidence="1">
    <location>
        <begin position="1160"/>
        <end position="1194"/>
    </location>
</feature>
<dbReference type="Gene3D" id="2.60.40.10">
    <property type="entry name" value="Immunoglobulins"/>
    <property type="match status" value="3"/>
</dbReference>
<proteinExistence type="predicted"/>
<dbReference type="InterPro" id="IPR013783">
    <property type="entry name" value="Ig-like_fold"/>
</dbReference>
<dbReference type="GO" id="GO:0090222">
    <property type="term" value="P:centrosome-templated microtubule nucleation"/>
    <property type="evidence" value="ECO:0007669"/>
    <property type="project" value="InterPro"/>
</dbReference>
<feature type="region of interest" description="Disordered" evidence="1">
    <location>
        <begin position="418"/>
        <end position="588"/>
    </location>
</feature>
<evidence type="ECO:0000259" key="8">
    <source>
        <dbReference type="Pfam" id="PF22073"/>
    </source>
</evidence>
<feature type="region of interest" description="Disordered" evidence="1">
    <location>
        <begin position="2547"/>
        <end position="2568"/>
    </location>
</feature>
<feature type="region of interest" description="Disordered" evidence="1">
    <location>
        <begin position="183"/>
        <end position="289"/>
    </location>
</feature>
<dbReference type="GO" id="GO:0005737">
    <property type="term" value="C:cytoplasm"/>
    <property type="evidence" value="ECO:0007669"/>
    <property type="project" value="TreeGrafter"/>
</dbReference>
<keyword evidence="12" id="KW-1185">Reference proteome</keyword>
<evidence type="ECO:0000313" key="11">
    <source>
        <dbReference type="EMBL" id="PIK53274.1"/>
    </source>
</evidence>
<feature type="region of interest" description="Disordered" evidence="1">
    <location>
        <begin position="340"/>
        <end position="384"/>
    </location>
</feature>
<feature type="compositionally biased region" description="Basic and acidic residues" evidence="1">
    <location>
        <begin position="1028"/>
        <end position="1038"/>
    </location>
</feature>
<evidence type="ECO:0000256" key="1">
    <source>
        <dbReference type="SAM" id="MobiDB-lite"/>
    </source>
</evidence>